<reference evidence="7 8" key="1">
    <citation type="journal article" date="2016" name="DNA Res.">
        <title>The draft genome of MD-2 pineapple using hybrid error correction of long reads.</title>
        <authorList>
            <person name="Redwan R.M."/>
            <person name="Saidin A."/>
            <person name="Kumar S.V."/>
        </authorList>
    </citation>
    <scope>NUCLEOTIDE SEQUENCE [LARGE SCALE GENOMIC DNA]</scope>
    <source>
        <strain evidence="8">cv. MD2</strain>
        <tissue evidence="7">Leaf</tissue>
    </source>
</reference>
<evidence type="ECO:0000256" key="4">
    <source>
        <dbReference type="ARBA" id="ARBA00022833"/>
    </source>
</evidence>
<comment type="similarity">
    <text evidence="1">Belongs to the replication factor A protein 1 family.</text>
</comment>
<accession>A0A199UJQ8</accession>
<evidence type="ECO:0000256" key="2">
    <source>
        <dbReference type="ARBA" id="ARBA00022723"/>
    </source>
</evidence>
<protein>
    <recommendedName>
        <fullName evidence="6">Replication factor A C-terminal domain-containing protein</fullName>
    </recommendedName>
</protein>
<dbReference type="GO" id="GO:0008270">
    <property type="term" value="F:zinc ion binding"/>
    <property type="evidence" value="ECO:0007669"/>
    <property type="project" value="UniProtKB-KW"/>
</dbReference>
<dbReference type="Proteomes" id="UP000092600">
    <property type="component" value="Unassembled WGS sequence"/>
</dbReference>
<proteinExistence type="inferred from homology"/>
<feature type="domain" description="Replication factor A C-terminal" evidence="6">
    <location>
        <begin position="76"/>
        <end position="204"/>
    </location>
</feature>
<dbReference type="Gene3D" id="2.40.50.140">
    <property type="entry name" value="Nucleic acid-binding proteins"/>
    <property type="match status" value="1"/>
</dbReference>
<keyword evidence="3" id="KW-0863">Zinc-finger</keyword>
<dbReference type="Pfam" id="PF08646">
    <property type="entry name" value="Rep_fac-A_C"/>
    <property type="match status" value="1"/>
</dbReference>
<sequence length="286" mass="32409">MQATVRKYDAEHFRSLLSEDLTAVRKLEIRDIDDQVLSVTLWDKFALDFDDELLKRKEIDGPVAIVLASMTGARYTCKANLLTIDTTYGWWYKACYDCKGAVKDYGDAFWCGKCGKNDRAPVPWYKLNTVVEDETGSADFIIFGKVAQDLVHIPAQQLAIATNSDRFVLPPVVKNIIGRSYIFQILLDNRRSSMNLKSFRVTKMFSTDLESKGKEKECADRVQDIEEEIVGSTIVVNQICDIDEEISPNQLPQSISSQSSLETCNLRKRKRAFSCLEDSGSDDEEK</sequence>
<evidence type="ECO:0000256" key="1">
    <source>
        <dbReference type="ARBA" id="ARBA00005690"/>
    </source>
</evidence>
<gene>
    <name evidence="7" type="ORF">ACMD2_24261</name>
</gene>
<dbReference type="InterPro" id="IPR047192">
    <property type="entry name" value="Euk_RPA1_DBD_C"/>
</dbReference>
<evidence type="ECO:0000313" key="7">
    <source>
        <dbReference type="EMBL" id="OAY64941.1"/>
    </source>
</evidence>
<evidence type="ECO:0000259" key="6">
    <source>
        <dbReference type="Pfam" id="PF08646"/>
    </source>
</evidence>
<dbReference type="InterPro" id="IPR013955">
    <property type="entry name" value="Rep_factor-A_C"/>
</dbReference>
<dbReference type="CDD" id="cd04476">
    <property type="entry name" value="RPA1_DBD_C"/>
    <property type="match status" value="1"/>
</dbReference>
<dbReference type="PANTHER" id="PTHR47165:SF4">
    <property type="entry name" value="OS03G0429900 PROTEIN"/>
    <property type="match status" value="1"/>
</dbReference>
<keyword evidence="4" id="KW-0862">Zinc</keyword>
<keyword evidence="2" id="KW-0479">Metal-binding</keyword>
<comment type="caution">
    <text evidence="7">The sequence shown here is derived from an EMBL/GenBank/DDBJ whole genome shotgun (WGS) entry which is preliminary data.</text>
</comment>
<dbReference type="InterPro" id="IPR012340">
    <property type="entry name" value="NA-bd_OB-fold"/>
</dbReference>
<dbReference type="STRING" id="4615.A0A199UJQ8"/>
<name>A0A199UJQ8_ANACO</name>
<keyword evidence="5" id="KW-0238">DNA-binding</keyword>
<dbReference type="AlphaFoldDB" id="A0A199UJQ8"/>
<dbReference type="EMBL" id="LSRQ01007431">
    <property type="protein sequence ID" value="OAY64941.1"/>
    <property type="molecule type" value="Genomic_DNA"/>
</dbReference>
<dbReference type="GO" id="GO:0003677">
    <property type="term" value="F:DNA binding"/>
    <property type="evidence" value="ECO:0007669"/>
    <property type="project" value="UniProtKB-KW"/>
</dbReference>
<evidence type="ECO:0000256" key="5">
    <source>
        <dbReference type="ARBA" id="ARBA00023125"/>
    </source>
</evidence>
<evidence type="ECO:0000256" key="3">
    <source>
        <dbReference type="ARBA" id="ARBA00022771"/>
    </source>
</evidence>
<dbReference type="PANTHER" id="PTHR47165">
    <property type="entry name" value="OS03G0429900 PROTEIN"/>
    <property type="match status" value="1"/>
</dbReference>
<dbReference type="SUPFAM" id="SSF50249">
    <property type="entry name" value="Nucleic acid-binding proteins"/>
    <property type="match status" value="1"/>
</dbReference>
<organism evidence="7 8">
    <name type="scientific">Ananas comosus</name>
    <name type="common">Pineapple</name>
    <name type="synonym">Ananas ananas</name>
    <dbReference type="NCBI Taxonomy" id="4615"/>
    <lineage>
        <taxon>Eukaryota</taxon>
        <taxon>Viridiplantae</taxon>
        <taxon>Streptophyta</taxon>
        <taxon>Embryophyta</taxon>
        <taxon>Tracheophyta</taxon>
        <taxon>Spermatophyta</taxon>
        <taxon>Magnoliopsida</taxon>
        <taxon>Liliopsida</taxon>
        <taxon>Poales</taxon>
        <taxon>Bromeliaceae</taxon>
        <taxon>Bromelioideae</taxon>
        <taxon>Ananas</taxon>
    </lineage>
</organism>
<evidence type="ECO:0000313" key="8">
    <source>
        <dbReference type="Proteomes" id="UP000092600"/>
    </source>
</evidence>